<gene>
    <name evidence="1" type="ORF">SAMN05421512_1214</name>
</gene>
<dbReference type="Proteomes" id="UP000219331">
    <property type="component" value="Unassembled WGS sequence"/>
</dbReference>
<evidence type="ECO:0000313" key="2">
    <source>
        <dbReference type="Proteomes" id="UP000219331"/>
    </source>
</evidence>
<dbReference type="OrthoDB" id="8452182at2"/>
<proteinExistence type="predicted"/>
<dbReference type="EMBL" id="OBML01000021">
    <property type="protein sequence ID" value="SOC27711.1"/>
    <property type="molecule type" value="Genomic_DNA"/>
</dbReference>
<keyword evidence="2" id="KW-1185">Reference proteome</keyword>
<organism evidence="1 2">
    <name type="scientific">Stappia indica</name>
    <dbReference type="NCBI Taxonomy" id="538381"/>
    <lineage>
        <taxon>Bacteria</taxon>
        <taxon>Pseudomonadati</taxon>
        <taxon>Pseudomonadota</taxon>
        <taxon>Alphaproteobacteria</taxon>
        <taxon>Hyphomicrobiales</taxon>
        <taxon>Stappiaceae</taxon>
        <taxon>Stappia</taxon>
    </lineage>
</organism>
<protein>
    <recommendedName>
        <fullName evidence="3">Transcriptional regulator</fullName>
    </recommendedName>
</protein>
<dbReference type="RefSeq" id="WP_067216532.1">
    <property type="nucleotide sequence ID" value="NZ_JAJGNR010000001.1"/>
</dbReference>
<dbReference type="AlphaFoldDB" id="A0A285TUL6"/>
<evidence type="ECO:0000313" key="1">
    <source>
        <dbReference type="EMBL" id="SOC27711.1"/>
    </source>
</evidence>
<evidence type="ECO:0008006" key="3">
    <source>
        <dbReference type="Google" id="ProtNLM"/>
    </source>
</evidence>
<name>A0A285TUL6_9HYPH</name>
<sequence length="99" mass="10543">MASQYRDQADAPTVYIILGHAREGDIGTPEAAIPVNILLRAADEDSAVRLALEALKGQGFAEASLDQIGVILEEPDDPTFEQAYEDALAGEVAVIAYRA</sequence>
<accession>A0A285TUL6</accession>
<reference evidence="1 2" key="1">
    <citation type="submission" date="2017-08" db="EMBL/GenBank/DDBJ databases">
        <authorList>
            <person name="de Groot N.N."/>
        </authorList>
    </citation>
    <scope>NUCLEOTIDE SEQUENCE [LARGE SCALE GENOMIC DNA]</scope>
    <source>
        <strain evidence="1 2">USBA 352</strain>
    </source>
</reference>